<evidence type="ECO:0000259" key="2">
    <source>
        <dbReference type="SMART" id="SM00835"/>
    </source>
</evidence>
<dbReference type="KEGG" id="jcu:105649961"/>
<protein>
    <recommendedName>
        <fullName evidence="2">Cupin type-1 domain-containing protein</fullName>
    </recommendedName>
</protein>
<evidence type="ECO:0000313" key="3">
    <source>
        <dbReference type="EMBL" id="KDP21423.1"/>
    </source>
</evidence>
<dbReference type="InterPro" id="IPR050253">
    <property type="entry name" value="Seed_Storage-Functional"/>
</dbReference>
<keyword evidence="4" id="KW-1185">Reference proteome</keyword>
<accession>A0A067JF64</accession>
<gene>
    <name evidence="3" type="ORF">JCGZ_21894</name>
</gene>
<feature type="domain" description="Cupin type-1" evidence="2">
    <location>
        <begin position="325"/>
        <end position="488"/>
    </location>
</feature>
<dbReference type="SMART" id="SM00835">
    <property type="entry name" value="Cupin_1"/>
    <property type="match status" value="2"/>
</dbReference>
<evidence type="ECO:0000256" key="1">
    <source>
        <dbReference type="SAM" id="SignalP"/>
    </source>
</evidence>
<proteinExistence type="predicted"/>
<reference evidence="3 4" key="1">
    <citation type="journal article" date="2014" name="PLoS ONE">
        <title>Global Analysis of Gene Expression Profiles in Physic Nut (Jatropha curcas L.) Seedlings Exposed to Salt Stress.</title>
        <authorList>
            <person name="Zhang L."/>
            <person name="Zhang C."/>
            <person name="Wu P."/>
            <person name="Chen Y."/>
            <person name="Li M."/>
            <person name="Jiang H."/>
            <person name="Wu G."/>
        </authorList>
    </citation>
    <scope>NUCLEOTIDE SEQUENCE [LARGE SCALE GENOMIC DNA]</scope>
    <source>
        <strain evidence="4">cv. GZQX0401</strain>
        <tissue evidence="3">Young leaves</tissue>
    </source>
</reference>
<evidence type="ECO:0000313" key="4">
    <source>
        <dbReference type="Proteomes" id="UP000027138"/>
    </source>
</evidence>
<dbReference type="InterPro" id="IPR006045">
    <property type="entry name" value="Cupin_1"/>
</dbReference>
<keyword evidence="1" id="KW-0732">Signal</keyword>
<dbReference type="CDD" id="cd02245">
    <property type="entry name" value="cupin_7S_vicilin-like_C"/>
    <property type="match status" value="1"/>
</dbReference>
<dbReference type="STRING" id="180498.A0A067JF64"/>
<dbReference type="InterPro" id="IPR011051">
    <property type="entry name" value="RmlC_Cupin_sf"/>
</dbReference>
<dbReference type="Gene3D" id="6.10.250.1700">
    <property type="match status" value="1"/>
</dbReference>
<feature type="signal peptide" evidence="1">
    <location>
        <begin position="1"/>
        <end position="26"/>
    </location>
</feature>
<name>A0A067JF64_JATCU</name>
<dbReference type="Pfam" id="PF00190">
    <property type="entry name" value="Cupin_1"/>
    <property type="match status" value="1"/>
</dbReference>
<organism evidence="3 4">
    <name type="scientific">Jatropha curcas</name>
    <name type="common">Barbados nut</name>
    <dbReference type="NCBI Taxonomy" id="180498"/>
    <lineage>
        <taxon>Eukaryota</taxon>
        <taxon>Viridiplantae</taxon>
        <taxon>Streptophyta</taxon>
        <taxon>Embryophyta</taxon>
        <taxon>Tracheophyta</taxon>
        <taxon>Spermatophyta</taxon>
        <taxon>Magnoliopsida</taxon>
        <taxon>eudicotyledons</taxon>
        <taxon>Gunneridae</taxon>
        <taxon>Pentapetalae</taxon>
        <taxon>rosids</taxon>
        <taxon>fabids</taxon>
        <taxon>Malpighiales</taxon>
        <taxon>Euphorbiaceae</taxon>
        <taxon>Crotonoideae</taxon>
        <taxon>Jatropheae</taxon>
        <taxon>Jatropha</taxon>
    </lineage>
</organism>
<dbReference type="Gene3D" id="2.60.120.10">
    <property type="entry name" value="Jelly Rolls"/>
    <property type="match status" value="2"/>
</dbReference>
<dbReference type="InterPro" id="IPR014710">
    <property type="entry name" value="RmlC-like_jellyroll"/>
</dbReference>
<dbReference type="OrthoDB" id="1912756at2759"/>
<dbReference type="CDD" id="cd02244">
    <property type="entry name" value="cupin_7S_vicilin-like_N"/>
    <property type="match status" value="1"/>
</dbReference>
<dbReference type="EMBL" id="KK915662">
    <property type="protein sequence ID" value="KDP21423.1"/>
    <property type="molecule type" value="Genomic_DNA"/>
</dbReference>
<feature type="domain" description="Cupin type-1" evidence="2">
    <location>
        <begin position="125"/>
        <end position="284"/>
    </location>
</feature>
<dbReference type="PANTHER" id="PTHR31189:SF13">
    <property type="entry name" value="CUPINCIN"/>
    <property type="match status" value="1"/>
</dbReference>
<dbReference type="SUPFAM" id="SSF51182">
    <property type="entry name" value="RmlC-like cupins"/>
    <property type="match status" value="2"/>
</dbReference>
<feature type="chain" id="PRO_5001641900" description="Cupin type-1 domain-containing protein" evidence="1">
    <location>
        <begin position="27"/>
        <end position="514"/>
    </location>
</feature>
<dbReference type="PANTHER" id="PTHR31189">
    <property type="entry name" value="OS03G0336100 PROTEIN-RELATED"/>
    <property type="match status" value="1"/>
</dbReference>
<sequence>MAMRMKFCLSVLLVSLLVLCSGLALAKRDPELEQCQHQCRVQRHYDEGEKKRCIQQCEDYYKEKKGREHGEEGREEEEEAERRVGQCQSQCERQKGEERALCRFRCQQKFGRDEGEHSWGEEKNPYVFEEEHFTSIIKTEHGRARVLQKFTKRSELLRGIKNYRVGILEANPQTFVSQGHWDADGVLYVARGRGTISMIIEEKRQSFNVQRGDVLRIRAGTPLYLINRDEKEKLYVVSVMVPVNIPGEFEIFSASGTEDSESFYEAFSWELLEAALKTERRRLEHIFRQKQGAIVKASREQIQAMSHREEGGGVWPFGTESIGPISILKNPVFRNNYGQLFEVGSRDFKQQLRDLDLSVSVANISRGAMSGPYYNSRVTKISVVLDGEGYFEMACPHLSGSRGDTTGESQKTYQKVSSRLKRGTAVVVPAGHPAAFVASRNNNLEVVCFEINEEGNTRHLLAGKNNIVNKMEKQAKELAFGVSEREVDQAFGRQNEEWFFPGPRRGSFEGHAVA</sequence>
<dbReference type="Proteomes" id="UP000027138">
    <property type="component" value="Unassembled WGS sequence"/>
</dbReference>
<dbReference type="AlphaFoldDB" id="A0A067JF64"/>